<protein>
    <submittedName>
        <fullName evidence="3">Uncharacterized protein</fullName>
    </submittedName>
</protein>
<feature type="region of interest" description="Disordered" evidence="2">
    <location>
        <begin position="203"/>
        <end position="228"/>
    </location>
</feature>
<sequence length="326" mass="37106">MGNLTKKRNRLMDLIKEGGAREDVLNGCRQFDEAWRKFENVHENYLQLLREYYGGDACLLDKAVKSYDEQMDRKRNLDLSVKLWLEKSESGRVGIEGNRGVVSEKVSKDGRIVVSRTSSRLSSVSQKREKLALAQLSLHRLKLKQLLDEEERAIRAKKELLEAEMDAEKAAVSLKIYEDDLNERKTDIDEDLFPYFAAQTSETNVQQRTQSSLSVTNPASKSTSHSLPPLPPFSNFSINVANGTSCKPTHVQTVTSQCVKEFWSPNWKSPLAHTLQSAQHQPTETQQNDDGLELVKALKQVVVMLKVEYQHFDGDPLKYVTFFSQL</sequence>
<evidence type="ECO:0000256" key="2">
    <source>
        <dbReference type="SAM" id="MobiDB-lite"/>
    </source>
</evidence>
<reference evidence="3 4" key="1">
    <citation type="submission" date="2022-05" db="EMBL/GenBank/DDBJ databases">
        <authorList>
            <consortium name="Genoscope - CEA"/>
            <person name="William W."/>
        </authorList>
    </citation>
    <scope>NUCLEOTIDE SEQUENCE [LARGE SCALE GENOMIC DNA]</scope>
</reference>
<accession>A0ABN8RHI7</accession>
<evidence type="ECO:0000256" key="1">
    <source>
        <dbReference type="SAM" id="Coils"/>
    </source>
</evidence>
<keyword evidence="1" id="KW-0175">Coiled coil</keyword>
<evidence type="ECO:0000313" key="4">
    <source>
        <dbReference type="Proteomes" id="UP001159405"/>
    </source>
</evidence>
<feature type="compositionally biased region" description="Polar residues" evidence="2">
    <location>
        <begin position="203"/>
        <end position="219"/>
    </location>
</feature>
<organism evidence="3 4">
    <name type="scientific">Porites lobata</name>
    <dbReference type="NCBI Taxonomy" id="104759"/>
    <lineage>
        <taxon>Eukaryota</taxon>
        <taxon>Metazoa</taxon>
        <taxon>Cnidaria</taxon>
        <taxon>Anthozoa</taxon>
        <taxon>Hexacorallia</taxon>
        <taxon>Scleractinia</taxon>
        <taxon>Fungiina</taxon>
        <taxon>Poritidae</taxon>
        <taxon>Porites</taxon>
    </lineage>
</organism>
<keyword evidence="4" id="KW-1185">Reference proteome</keyword>
<gene>
    <name evidence="3" type="ORF">PLOB_00020951</name>
</gene>
<feature type="coiled-coil region" evidence="1">
    <location>
        <begin position="133"/>
        <end position="167"/>
    </location>
</feature>
<evidence type="ECO:0000313" key="3">
    <source>
        <dbReference type="EMBL" id="CAH3178681.1"/>
    </source>
</evidence>
<dbReference type="EMBL" id="CALNXK010000243">
    <property type="protein sequence ID" value="CAH3178681.1"/>
    <property type="molecule type" value="Genomic_DNA"/>
</dbReference>
<name>A0ABN8RHI7_9CNID</name>
<comment type="caution">
    <text evidence="3">The sequence shown here is derived from an EMBL/GenBank/DDBJ whole genome shotgun (WGS) entry which is preliminary data.</text>
</comment>
<proteinExistence type="predicted"/>
<dbReference type="Proteomes" id="UP001159405">
    <property type="component" value="Unassembled WGS sequence"/>
</dbReference>